<feature type="region of interest" description="Disordered" evidence="1">
    <location>
        <begin position="145"/>
        <end position="179"/>
    </location>
</feature>
<proteinExistence type="predicted"/>
<sequence length="179" mass="18515">MKPIASTLLSARGSLCLLGVGLVLGLSGCSGEEVARAFGLKRSTPDEYTIITRAPLSMPPSEKLVLPGAEEANRPDESPRLQALETLAPETALHPATGTDSSGQTELVSQVSSAAKAPTNSNAELGPADQGFVDSLMFWQGGGSAGGVVDGEAENRRIQRNSALGKPLDMGATPTMRKK</sequence>
<evidence type="ECO:0000313" key="2">
    <source>
        <dbReference type="EMBL" id="TPW34548.1"/>
    </source>
</evidence>
<dbReference type="EMBL" id="SORZ01000002">
    <property type="protein sequence ID" value="TPW34548.1"/>
    <property type="molecule type" value="Genomic_DNA"/>
</dbReference>
<dbReference type="InterPro" id="IPR021395">
    <property type="entry name" value="DUF3035"/>
</dbReference>
<dbReference type="AlphaFoldDB" id="A0A506UMI0"/>
<keyword evidence="3" id="KW-1185">Reference proteome</keyword>
<dbReference type="Pfam" id="PF11233">
    <property type="entry name" value="DUF3035"/>
    <property type="match status" value="1"/>
</dbReference>
<protein>
    <submittedName>
        <fullName evidence="2">DUF3035 domain-containing protein</fullName>
    </submittedName>
</protein>
<feature type="region of interest" description="Disordered" evidence="1">
    <location>
        <begin position="68"/>
        <end position="128"/>
    </location>
</feature>
<dbReference type="PROSITE" id="PS51257">
    <property type="entry name" value="PROKAR_LIPOPROTEIN"/>
    <property type="match status" value="1"/>
</dbReference>
<accession>A0A506UMI0</accession>
<comment type="caution">
    <text evidence="2">The sequence shown here is derived from an EMBL/GenBank/DDBJ whole genome shotgun (WGS) entry which is preliminary data.</text>
</comment>
<evidence type="ECO:0000313" key="3">
    <source>
        <dbReference type="Proteomes" id="UP000315037"/>
    </source>
</evidence>
<dbReference type="Proteomes" id="UP000315037">
    <property type="component" value="Unassembled WGS sequence"/>
</dbReference>
<evidence type="ECO:0000256" key="1">
    <source>
        <dbReference type="SAM" id="MobiDB-lite"/>
    </source>
</evidence>
<gene>
    <name evidence="2" type="ORF">E3202_06150</name>
</gene>
<reference evidence="2 3" key="1">
    <citation type="submission" date="2019-03" db="EMBL/GenBank/DDBJ databases">
        <title>The complete genome sequence of Neokomagataea sp. Jb2 NBRC113641.</title>
        <authorList>
            <person name="Chua K.-O."/>
            <person name="Chan K.-G."/>
            <person name="See-Too W.-S."/>
        </authorList>
    </citation>
    <scope>NUCLEOTIDE SEQUENCE [LARGE SCALE GENOMIC DNA]</scope>
    <source>
        <strain evidence="2 3">Jb2</strain>
    </source>
</reference>
<organism evidence="2 3">
    <name type="scientific">Oecophyllibacter saccharovorans</name>
    <dbReference type="NCBI Taxonomy" id="2558360"/>
    <lineage>
        <taxon>Bacteria</taxon>
        <taxon>Pseudomonadati</taxon>
        <taxon>Pseudomonadota</taxon>
        <taxon>Alphaproteobacteria</taxon>
        <taxon>Acetobacterales</taxon>
        <taxon>Acetobacteraceae</taxon>
        <taxon>Oecophyllibacter</taxon>
    </lineage>
</organism>
<name>A0A506UMI0_9PROT</name>
<feature type="compositionally biased region" description="Polar residues" evidence="1">
    <location>
        <begin position="98"/>
        <end position="123"/>
    </location>
</feature>